<dbReference type="InterPro" id="IPR052518">
    <property type="entry name" value="CHR_Transporter"/>
</dbReference>
<comment type="similarity">
    <text evidence="2">Belongs to the chromate ion transporter (CHR) (TC 2.A.51) family.</text>
</comment>
<dbReference type="GO" id="GO:0005886">
    <property type="term" value="C:plasma membrane"/>
    <property type="evidence" value="ECO:0007669"/>
    <property type="project" value="UniProtKB-SubCell"/>
</dbReference>
<feature type="transmembrane region" description="Helical" evidence="7">
    <location>
        <begin position="113"/>
        <end position="133"/>
    </location>
</feature>
<evidence type="ECO:0000256" key="5">
    <source>
        <dbReference type="ARBA" id="ARBA00022989"/>
    </source>
</evidence>
<dbReference type="PANTHER" id="PTHR43663:SF1">
    <property type="entry name" value="CHROMATE TRANSPORTER"/>
    <property type="match status" value="1"/>
</dbReference>
<name>A0A6A8M5I1_9FIRM</name>
<dbReference type="AlphaFoldDB" id="A0A6A8M5I1"/>
<evidence type="ECO:0000256" key="1">
    <source>
        <dbReference type="ARBA" id="ARBA00004651"/>
    </source>
</evidence>
<sequence length="192" mass="19745">MLYIKLFLAFVKIGLLGFGGGLAIIQLIYDSIQQFAAITPSLFAEIVAIAQVTPGPVAINTATYIGFVSGGISGAAVATAGVALPSFVIISMVSRAMEKFKDSRIVKGALSGIRPAAAGLIGAAFLTVSKPVIISDAHLGANFHHLLAMMPPAWDLISLVLAVVTVILIGPVKKDPIKILLIMAVVGAILGA</sequence>
<proteinExistence type="inferred from homology"/>
<feature type="transmembrane region" description="Helical" evidence="7">
    <location>
        <begin position="6"/>
        <end position="28"/>
    </location>
</feature>
<reference evidence="8" key="1">
    <citation type="submission" date="2019-09" db="EMBL/GenBank/DDBJ databases">
        <title>In-depth cultivation of the pig gut microbiome towards novel bacterial diversity and tailored functional studies.</title>
        <authorList>
            <person name="Wylensek D."/>
            <person name="Hitch T.C.A."/>
            <person name="Clavel T."/>
        </authorList>
    </citation>
    <scope>NUCLEOTIDE SEQUENCE</scope>
    <source>
        <strain evidence="8">RF-744-FAT-WT-3</strain>
    </source>
</reference>
<evidence type="ECO:0000313" key="8">
    <source>
        <dbReference type="EMBL" id="MST68602.1"/>
    </source>
</evidence>
<evidence type="ECO:0000256" key="7">
    <source>
        <dbReference type="SAM" id="Phobius"/>
    </source>
</evidence>
<comment type="subcellular location">
    <subcellularLocation>
        <location evidence="1">Cell membrane</location>
        <topology evidence="1">Multi-pass membrane protein</topology>
    </subcellularLocation>
</comment>
<dbReference type="GO" id="GO:0015109">
    <property type="term" value="F:chromate transmembrane transporter activity"/>
    <property type="evidence" value="ECO:0007669"/>
    <property type="project" value="InterPro"/>
</dbReference>
<feature type="transmembrane region" description="Helical" evidence="7">
    <location>
        <begin position="153"/>
        <end position="172"/>
    </location>
</feature>
<feature type="transmembrane region" description="Helical" evidence="7">
    <location>
        <begin position="64"/>
        <end position="93"/>
    </location>
</feature>
<keyword evidence="5 7" id="KW-1133">Transmembrane helix</keyword>
<comment type="caution">
    <text evidence="8">The sequence shown here is derived from an EMBL/GenBank/DDBJ whole genome shotgun (WGS) entry which is preliminary data.</text>
</comment>
<dbReference type="InterPro" id="IPR003370">
    <property type="entry name" value="Chromate_transpt"/>
</dbReference>
<organism evidence="8">
    <name type="scientific">Baileyella intestinalis</name>
    <dbReference type="NCBI Taxonomy" id="2606709"/>
    <lineage>
        <taxon>Bacteria</taxon>
        <taxon>Bacillati</taxon>
        <taxon>Bacillota</taxon>
        <taxon>Clostridia</taxon>
        <taxon>Peptostreptococcales</taxon>
        <taxon>Anaerovoracaceae</taxon>
        <taxon>Baileyella</taxon>
    </lineage>
</organism>
<evidence type="ECO:0000256" key="4">
    <source>
        <dbReference type="ARBA" id="ARBA00022692"/>
    </source>
</evidence>
<dbReference type="PANTHER" id="PTHR43663">
    <property type="entry name" value="CHROMATE TRANSPORT PROTEIN-RELATED"/>
    <property type="match status" value="1"/>
</dbReference>
<protein>
    <submittedName>
        <fullName evidence="8">Chromate transporter</fullName>
    </submittedName>
</protein>
<evidence type="ECO:0000256" key="2">
    <source>
        <dbReference type="ARBA" id="ARBA00005262"/>
    </source>
</evidence>
<evidence type="ECO:0000256" key="3">
    <source>
        <dbReference type="ARBA" id="ARBA00022475"/>
    </source>
</evidence>
<dbReference type="RefSeq" id="WP_154572069.1">
    <property type="nucleotide sequence ID" value="NZ_JAQXPA010000078.1"/>
</dbReference>
<gene>
    <name evidence="8" type="ORF">FYJ66_03220</name>
</gene>
<accession>A0A6A8M5I1</accession>
<dbReference type="EMBL" id="VUNB01000002">
    <property type="protein sequence ID" value="MST68602.1"/>
    <property type="molecule type" value="Genomic_DNA"/>
</dbReference>
<keyword evidence="4 7" id="KW-0812">Transmembrane</keyword>
<keyword evidence="6 7" id="KW-0472">Membrane</keyword>
<dbReference type="Pfam" id="PF02417">
    <property type="entry name" value="Chromate_transp"/>
    <property type="match status" value="1"/>
</dbReference>
<keyword evidence="3" id="KW-1003">Cell membrane</keyword>
<evidence type="ECO:0000256" key="6">
    <source>
        <dbReference type="ARBA" id="ARBA00023136"/>
    </source>
</evidence>